<organism evidence="1 2">
    <name type="scientific">Ovis ammon polii x Ovis aries</name>
    <dbReference type="NCBI Taxonomy" id="2918886"/>
    <lineage>
        <taxon>Eukaryota</taxon>
        <taxon>Metazoa</taxon>
        <taxon>Chordata</taxon>
        <taxon>Craniata</taxon>
        <taxon>Vertebrata</taxon>
        <taxon>Euteleostomi</taxon>
        <taxon>Mammalia</taxon>
        <taxon>Eutheria</taxon>
        <taxon>Laurasiatheria</taxon>
        <taxon>Artiodactyla</taxon>
        <taxon>Ruminantia</taxon>
        <taxon>Pecora</taxon>
        <taxon>Bovidae</taxon>
        <taxon>Caprinae</taxon>
        <taxon>Ovis</taxon>
    </lineage>
</organism>
<accession>A0ACB9UFC1</accession>
<sequence>MFKGLSKTSQGKGSPKSSPAKGSPKGSPNKHSRAATQELALLISRMQANADQVERDILETQKKLQQDRQHSEQRQALQHQQEVGRSLKEAEVLLKDLFLDVDKAQRLKHPQAEEIEKDIKQLHERVTQECAEYRALYEKMVLPPDVGPRVDWARVLEQKQVGGHPAAIRGRHRAVLRG</sequence>
<protein>
    <submittedName>
        <fullName evidence="1">Uncharacterized protein</fullName>
    </submittedName>
</protein>
<name>A0ACB9UFC1_9CETA</name>
<dbReference type="EMBL" id="CM043043">
    <property type="protein sequence ID" value="KAI4566946.1"/>
    <property type="molecule type" value="Genomic_DNA"/>
</dbReference>
<gene>
    <name evidence="1" type="ORF">MJG53_015623</name>
</gene>
<dbReference type="Proteomes" id="UP001057279">
    <property type="component" value="Linkage Group LG18"/>
</dbReference>
<reference evidence="1" key="1">
    <citation type="submission" date="2022-03" db="EMBL/GenBank/DDBJ databases">
        <title>Genomic analyses of argali, domestic sheep and their hybrids provide insights into chromosomal evolution, heterosis and genetic basis of agronomic traits.</title>
        <authorList>
            <person name="Li M."/>
        </authorList>
    </citation>
    <scope>NUCLEOTIDE SEQUENCE</scope>
    <source>
        <strain evidence="1">F1 hybrid</strain>
    </source>
</reference>
<proteinExistence type="predicted"/>
<evidence type="ECO:0000313" key="1">
    <source>
        <dbReference type="EMBL" id="KAI4566946.1"/>
    </source>
</evidence>
<evidence type="ECO:0000313" key="2">
    <source>
        <dbReference type="Proteomes" id="UP001057279"/>
    </source>
</evidence>
<comment type="caution">
    <text evidence="1">The sequence shown here is derived from an EMBL/GenBank/DDBJ whole genome shotgun (WGS) entry which is preliminary data.</text>
</comment>
<keyword evidence="2" id="KW-1185">Reference proteome</keyword>